<feature type="chain" id="PRO_5020528654" description="GLPGLI family protein" evidence="1">
    <location>
        <begin position="18"/>
        <end position="412"/>
    </location>
</feature>
<feature type="signal peptide" evidence="1">
    <location>
        <begin position="1"/>
        <end position="17"/>
    </location>
</feature>
<dbReference type="Proteomes" id="UP000295260">
    <property type="component" value="Unassembled WGS sequence"/>
</dbReference>
<reference evidence="2 3" key="1">
    <citation type="submission" date="2019-03" db="EMBL/GenBank/DDBJ databases">
        <title>Genomic Encyclopedia of Archaeal and Bacterial Type Strains, Phase II (KMG-II): from individual species to whole genera.</title>
        <authorList>
            <person name="Goeker M."/>
        </authorList>
    </citation>
    <scope>NUCLEOTIDE SEQUENCE [LARGE SCALE GENOMIC DNA]</scope>
    <source>
        <strain evidence="2 3">DSM 25687</strain>
    </source>
</reference>
<organism evidence="2 3">
    <name type="scientific">Flavobacterium dankookense</name>
    <dbReference type="NCBI Taxonomy" id="706186"/>
    <lineage>
        <taxon>Bacteria</taxon>
        <taxon>Pseudomonadati</taxon>
        <taxon>Bacteroidota</taxon>
        <taxon>Flavobacteriia</taxon>
        <taxon>Flavobacteriales</taxon>
        <taxon>Flavobacteriaceae</taxon>
        <taxon>Flavobacterium</taxon>
    </lineage>
</organism>
<dbReference type="OrthoDB" id="1490865at2"/>
<keyword evidence="1" id="KW-0732">Signal</keyword>
<protein>
    <recommendedName>
        <fullName evidence="4">GLPGLI family protein</fullName>
    </recommendedName>
</protein>
<evidence type="ECO:0000313" key="2">
    <source>
        <dbReference type="EMBL" id="TDP60235.1"/>
    </source>
</evidence>
<keyword evidence="3" id="KW-1185">Reference proteome</keyword>
<dbReference type="RefSeq" id="WP_133532520.1">
    <property type="nucleotide sequence ID" value="NZ_SNXR01000012.1"/>
</dbReference>
<accession>A0A4R6QCZ2</accession>
<dbReference type="AlphaFoldDB" id="A0A4R6QCZ2"/>
<proteinExistence type="predicted"/>
<evidence type="ECO:0000256" key="1">
    <source>
        <dbReference type="SAM" id="SignalP"/>
    </source>
</evidence>
<dbReference type="EMBL" id="SNXR01000012">
    <property type="protein sequence ID" value="TDP60235.1"/>
    <property type="molecule type" value="Genomic_DNA"/>
</dbReference>
<name>A0A4R6QCZ2_9FLAO</name>
<evidence type="ECO:0000313" key="3">
    <source>
        <dbReference type="Proteomes" id="UP000295260"/>
    </source>
</evidence>
<evidence type="ECO:0008006" key="4">
    <source>
        <dbReference type="Google" id="ProtNLM"/>
    </source>
</evidence>
<sequence>MKKIVLLILCLSFSGFAQQKSKTKTKPKTNIPLIKDKPKTTVPILTDTDELMEIKSNEPNPNDLLDIKVAIPKPKIPNAGQSISNEIGLNGEFTFNKKIGFSVNAPEGDLVSYFYFNTKNGYAMLDWKGIKAMLSENPEGEMTQIKNANNDFYQYIKSSEGNFVMKAGSGQSMVVHDIQTEILSKEFFKTFKKTGNKMGKVGGNKYPRVEYSGTFEGKKMFIWLSNPEDVLLDTKFTHSLSGYWGLGFIASPSGTTYMITGIVGDGASIFMNYIENANVSFSGKGYKPVGEMTGGNAGAFSQTSDIQDLPFVDQVNNADATANYYDMMISLVNQSIAEHQSGLNEAQKNNDATAIKRHNCLITCTKNEKTRLEKVKEEHIKIINQYKNDDEKRDEKINQLMETQGMSKPCNC</sequence>
<comment type="caution">
    <text evidence="2">The sequence shown here is derived from an EMBL/GenBank/DDBJ whole genome shotgun (WGS) entry which is preliminary data.</text>
</comment>
<gene>
    <name evidence="2" type="ORF">BC748_1215</name>
</gene>